<dbReference type="KEGG" id="aaq:AOC05_00260"/>
<dbReference type="Proteomes" id="UP000062833">
    <property type="component" value="Chromosome"/>
</dbReference>
<gene>
    <name evidence="2" type="ORF">AOC05_00260</name>
</gene>
<name>A0A0M4RLP0_9MICC</name>
<accession>A0A0M4RLP0</accession>
<keyword evidence="3" id="KW-1185">Reference proteome</keyword>
<proteinExistence type="predicted"/>
<evidence type="ECO:0000256" key="1">
    <source>
        <dbReference type="SAM" id="MobiDB-lite"/>
    </source>
</evidence>
<protein>
    <submittedName>
        <fullName evidence="2">Uncharacterized protein</fullName>
    </submittedName>
</protein>
<evidence type="ECO:0000313" key="3">
    <source>
        <dbReference type="Proteomes" id="UP000062833"/>
    </source>
</evidence>
<feature type="region of interest" description="Disordered" evidence="1">
    <location>
        <begin position="148"/>
        <end position="172"/>
    </location>
</feature>
<reference evidence="3" key="1">
    <citation type="submission" date="2015-09" db="EMBL/GenBank/DDBJ databases">
        <title>Complete genome of Arthrobacter alpinus strain R3.8.</title>
        <authorList>
            <person name="See-Too W.S."/>
            <person name="Chan K.G."/>
        </authorList>
    </citation>
    <scope>NUCLEOTIDE SEQUENCE [LARGE SCALE GENOMIC DNA]</scope>
    <source>
        <strain evidence="3">R3.8</strain>
    </source>
</reference>
<dbReference type="AlphaFoldDB" id="A0A0M4RLP0"/>
<sequence>MSGSQQASLAGRAFRLINILVGQHDRFSTKDTRGNFFSDHLHTQRLFQELGKNFAVKSIPVCGLTKIIGMLGSNICRLTSDACRIPEFIAAMFNWVKTAQIENPGEFPNGSNRITHALPSVTLHKMASKNNFIPCPINSHVSKSRPIALPSDAIDPNKRHGGFKGLEIPGRS</sequence>
<evidence type="ECO:0000313" key="2">
    <source>
        <dbReference type="EMBL" id="ALE91158.1"/>
    </source>
</evidence>
<organism evidence="2 3">
    <name type="scientific">Arthrobacter alpinus</name>
    <dbReference type="NCBI Taxonomy" id="656366"/>
    <lineage>
        <taxon>Bacteria</taxon>
        <taxon>Bacillati</taxon>
        <taxon>Actinomycetota</taxon>
        <taxon>Actinomycetes</taxon>
        <taxon>Micrococcales</taxon>
        <taxon>Micrococcaceae</taxon>
        <taxon>Arthrobacter</taxon>
    </lineage>
</organism>
<dbReference type="EMBL" id="CP012677">
    <property type="protein sequence ID" value="ALE91158.1"/>
    <property type="molecule type" value="Genomic_DNA"/>
</dbReference>